<evidence type="ECO:0000256" key="3">
    <source>
        <dbReference type="ARBA" id="ARBA00023125"/>
    </source>
</evidence>
<evidence type="ECO:0000256" key="4">
    <source>
        <dbReference type="ARBA" id="ARBA00023163"/>
    </source>
</evidence>
<dbReference type="Gene3D" id="1.10.10.10">
    <property type="entry name" value="Winged helix-like DNA-binding domain superfamily/Winged helix DNA-binding domain"/>
    <property type="match status" value="1"/>
</dbReference>
<dbReference type="Pfam" id="PF00126">
    <property type="entry name" value="HTH_1"/>
    <property type="match status" value="1"/>
</dbReference>
<dbReference type="PROSITE" id="PS50931">
    <property type="entry name" value="HTH_LYSR"/>
    <property type="match status" value="1"/>
</dbReference>
<keyword evidence="8" id="KW-1185">Reference proteome</keyword>
<keyword evidence="3" id="KW-0238">DNA-binding</keyword>
<dbReference type="PANTHER" id="PTHR30419">
    <property type="entry name" value="HTH-TYPE TRANSCRIPTIONAL REGULATOR YBHD"/>
    <property type="match status" value="1"/>
</dbReference>
<feature type="domain" description="HTH lysR-type" evidence="6">
    <location>
        <begin position="1"/>
        <end position="57"/>
    </location>
</feature>
<dbReference type="InterPro" id="IPR005119">
    <property type="entry name" value="LysR_subst-bd"/>
</dbReference>
<dbReference type="PRINTS" id="PR00039">
    <property type="entry name" value="HTHLYSR"/>
</dbReference>
<evidence type="ECO:0000313" key="7">
    <source>
        <dbReference type="EMBL" id="CAG9180519.1"/>
    </source>
</evidence>
<comment type="similarity">
    <text evidence="1">Belongs to the LysR transcriptional regulatory family.</text>
</comment>
<dbReference type="InterPro" id="IPR050950">
    <property type="entry name" value="HTH-type_LysR_regulators"/>
</dbReference>
<accession>A0ABM8XJY4</accession>
<dbReference type="Pfam" id="PF03466">
    <property type="entry name" value="LysR_substrate"/>
    <property type="match status" value="1"/>
</dbReference>
<dbReference type="InterPro" id="IPR036388">
    <property type="entry name" value="WH-like_DNA-bd_sf"/>
</dbReference>
<organism evidence="7 8">
    <name type="scientific">Cupriavidus respiraculi</name>
    <dbReference type="NCBI Taxonomy" id="195930"/>
    <lineage>
        <taxon>Bacteria</taxon>
        <taxon>Pseudomonadati</taxon>
        <taxon>Pseudomonadota</taxon>
        <taxon>Betaproteobacteria</taxon>
        <taxon>Burkholderiales</taxon>
        <taxon>Burkholderiaceae</taxon>
        <taxon>Cupriavidus</taxon>
    </lineage>
</organism>
<evidence type="ECO:0000256" key="2">
    <source>
        <dbReference type="ARBA" id="ARBA00023015"/>
    </source>
</evidence>
<feature type="region of interest" description="Disordered" evidence="5">
    <location>
        <begin position="291"/>
        <end position="319"/>
    </location>
</feature>
<dbReference type="EMBL" id="CAJZAH010000005">
    <property type="protein sequence ID" value="CAG9180519.1"/>
    <property type="molecule type" value="Genomic_DNA"/>
</dbReference>
<proteinExistence type="inferred from homology"/>
<evidence type="ECO:0000259" key="6">
    <source>
        <dbReference type="PROSITE" id="PS50931"/>
    </source>
</evidence>
<dbReference type="Proteomes" id="UP000721236">
    <property type="component" value="Unassembled WGS sequence"/>
</dbReference>
<dbReference type="InterPro" id="IPR036390">
    <property type="entry name" value="WH_DNA-bd_sf"/>
</dbReference>
<gene>
    <name evidence="7" type="primary">cmpR_5</name>
    <name evidence="7" type="ORF">LMG21510_04043</name>
</gene>
<dbReference type="RefSeq" id="WP_224043660.1">
    <property type="nucleotide sequence ID" value="NZ_CAJZAH010000005.1"/>
</dbReference>
<comment type="caution">
    <text evidence="7">The sequence shown here is derived from an EMBL/GenBank/DDBJ whole genome shotgun (WGS) entry which is preliminary data.</text>
</comment>
<keyword evidence="4" id="KW-0804">Transcription</keyword>
<evidence type="ECO:0000256" key="1">
    <source>
        <dbReference type="ARBA" id="ARBA00009437"/>
    </source>
</evidence>
<reference evidence="7 8" key="1">
    <citation type="submission" date="2021-08" db="EMBL/GenBank/DDBJ databases">
        <authorList>
            <person name="Peeters C."/>
        </authorList>
    </citation>
    <scope>NUCLEOTIDE SEQUENCE [LARGE SCALE GENOMIC DNA]</scope>
    <source>
        <strain evidence="7 8">LMG 21510</strain>
    </source>
</reference>
<dbReference type="SUPFAM" id="SSF53850">
    <property type="entry name" value="Periplasmic binding protein-like II"/>
    <property type="match status" value="1"/>
</dbReference>
<sequence>MIRYFQTFIVAAETASFSAAGARLGLTQSAVSTQIRRLEEDLGCSLFDRAGKSVALSEEGRKLLPEALRFVALYQGMKGLAQAQPQADMAPLDLGAVSTVQATLLPKAMQRFRAAYPATYVNIVPGMSNQLLTQVDARELDIAVMIRPRLGLSAELKWVPLMQERFVCVAPAGAPTEMKAVLAALPFIRYNRHSMGGQLVDRYLKGHRLWVNEGMELDEPAVMLQMVEEGLGCAIIPSELVPLRETPNVQAVPMPGPPIHREIGVLVRAAALKRPSTEALIEAFVAESRRWEARNRSAGKAAKARRPTKSAAARAAKPK</sequence>
<evidence type="ECO:0000256" key="5">
    <source>
        <dbReference type="SAM" id="MobiDB-lite"/>
    </source>
</evidence>
<protein>
    <submittedName>
        <fullName evidence="7">HTH-type transcriptional activator CmpR</fullName>
    </submittedName>
</protein>
<dbReference type="Gene3D" id="3.40.190.290">
    <property type="match status" value="1"/>
</dbReference>
<name>A0ABM8XJY4_9BURK</name>
<dbReference type="CDD" id="cd08427">
    <property type="entry name" value="PBP2_LTTR_like_2"/>
    <property type="match status" value="1"/>
</dbReference>
<dbReference type="SUPFAM" id="SSF46785">
    <property type="entry name" value="Winged helix' DNA-binding domain"/>
    <property type="match status" value="1"/>
</dbReference>
<dbReference type="InterPro" id="IPR000847">
    <property type="entry name" value="LysR_HTH_N"/>
</dbReference>
<keyword evidence="2" id="KW-0805">Transcription regulation</keyword>
<evidence type="ECO:0000313" key="8">
    <source>
        <dbReference type="Proteomes" id="UP000721236"/>
    </source>
</evidence>